<evidence type="ECO:0000313" key="2">
    <source>
        <dbReference type="EMBL" id="RYC87180.1"/>
    </source>
</evidence>
<protein>
    <submittedName>
        <fullName evidence="2">Uncharacterized protein</fullName>
    </submittedName>
</protein>
<sequence length="530" mass="60476">MANPSTFVGLPTEITTQVVTELVNDPCSQLDRFAFRSSYSKKPIELTLLRRGTRRQLKNLRLTHRRFSNMDCINALLFDSVQFEASRAGLLNLEKCDMSRIASFVSIITFMNPPSWKLPFETFEQILIETIPKGEPPVTESQLASAYASYIRHARDSQFWLEDPESELRSLWTKTLKLLGGNLRDVRLLSLRCDELCQADYTTYLRKADEGIFYQLGPHHHADRIVEYGCRYAAAIAGDQLFSTVISCLSASGIAVPQISIKHAMTGTIDCTKVLGWDHLNLTALEKLEFGPDIPHDEDHWASKSLLKALPCPKVEELESHASKIVYELVNKSRTTLKSLILDGSGVLDWPTQPPVASLPAFQSFNHCFDAVNPIVMSSWLKNMPNLRYLKLGGIRLFRGLLFVEWRHIFDAVRDHRSVGGPNPKGLSVEFESIKSAHWTRMTYRGVICQDSTIATERHTHCTDPEGLMDENYSLEKHFYNEMRFKDNHGLRYLMNDWDVGMVETDSEEDEEGGESENWDDDSEEEEEWK</sequence>
<dbReference type="Proteomes" id="UP000290540">
    <property type="component" value="Unassembled WGS sequence"/>
</dbReference>
<name>A0A4Q2VLA7_FUSOX</name>
<evidence type="ECO:0000256" key="1">
    <source>
        <dbReference type="SAM" id="MobiDB-lite"/>
    </source>
</evidence>
<feature type="compositionally biased region" description="Acidic residues" evidence="1">
    <location>
        <begin position="505"/>
        <end position="530"/>
    </location>
</feature>
<evidence type="ECO:0000313" key="3">
    <source>
        <dbReference type="Proteomes" id="UP000290540"/>
    </source>
</evidence>
<comment type="caution">
    <text evidence="2">The sequence shown here is derived from an EMBL/GenBank/DDBJ whole genome shotgun (WGS) entry which is preliminary data.</text>
</comment>
<feature type="region of interest" description="Disordered" evidence="1">
    <location>
        <begin position="504"/>
        <end position="530"/>
    </location>
</feature>
<dbReference type="EMBL" id="MQTW01000079">
    <property type="protein sequence ID" value="RYC87180.1"/>
    <property type="molecule type" value="Genomic_DNA"/>
</dbReference>
<proteinExistence type="predicted"/>
<gene>
    <name evidence="2" type="ORF">BFJ63_vAg9989</name>
</gene>
<dbReference type="AlphaFoldDB" id="A0A4Q2VLA7"/>
<reference evidence="2 3" key="1">
    <citation type="submission" date="2016-12" db="EMBL/GenBank/DDBJ databases">
        <title>Draft genome sequence of Fusarium oxysporum causing rot on Narcissus.</title>
        <authorList>
            <person name="Armitage A.D."/>
            <person name="Taylor A."/>
            <person name="Clarkson J.P."/>
            <person name="Harrison R.J."/>
            <person name="Jackson A.C."/>
        </authorList>
    </citation>
    <scope>NUCLEOTIDE SEQUENCE [LARGE SCALE GENOMIC DNA]</scope>
    <source>
        <strain evidence="2 3">N139</strain>
    </source>
</reference>
<accession>A0A4Q2VLA7</accession>
<organism evidence="2 3">
    <name type="scientific">Fusarium oxysporum f. sp. narcissi</name>
    <dbReference type="NCBI Taxonomy" id="451672"/>
    <lineage>
        <taxon>Eukaryota</taxon>
        <taxon>Fungi</taxon>
        <taxon>Dikarya</taxon>
        <taxon>Ascomycota</taxon>
        <taxon>Pezizomycotina</taxon>
        <taxon>Sordariomycetes</taxon>
        <taxon>Hypocreomycetidae</taxon>
        <taxon>Hypocreales</taxon>
        <taxon>Nectriaceae</taxon>
        <taxon>Fusarium</taxon>
        <taxon>Fusarium oxysporum species complex</taxon>
    </lineage>
</organism>